<keyword evidence="1" id="KW-0560">Oxidoreductase</keyword>
<reference evidence="4" key="1">
    <citation type="submission" date="2020-10" db="EMBL/GenBank/DDBJ databases">
        <title>De novo genome project of the cellulose decomposer Thermobifida halotolerans type strain.</title>
        <authorList>
            <person name="Nagy I."/>
            <person name="Horvath B."/>
            <person name="Kukolya J."/>
            <person name="Nagy I."/>
            <person name="Orsini M."/>
        </authorList>
    </citation>
    <scope>NUCLEOTIDE SEQUENCE</scope>
    <source>
        <strain evidence="4">DSM 44931</strain>
    </source>
</reference>
<dbReference type="PANTHER" id="PTHR43818:SF11">
    <property type="entry name" value="BCDNA.GH03377"/>
    <property type="match status" value="1"/>
</dbReference>
<name>A0A399G6M2_9ACTN</name>
<evidence type="ECO:0000259" key="2">
    <source>
        <dbReference type="Pfam" id="PF01408"/>
    </source>
</evidence>
<dbReference type="InterPro" id="IPR036291">
    <property type="entry name" value="NAD(P)-bd_dom_sf"/>
</dbReference>
<dbReference type="EMBL" id="CP063196">
    <property type="protein sequence ID" value="UOE20972.1"/>
    <property type="molecule type" value="Genomic_DNA"/>
</dbReference>
<dbReference type="Proteomes" id="UP000265719">
    <property type="component" value="Chromosome"/>
</dbReference>
<dbReference type="InterPro" id="IPR055170">
    <property type="entry name" value="GFO_IDH_MocA-like_dom"/>
</dbReference>
<evidence type="ECO:0000259" key="3">
    <source>
        <dbReference type="Pfam" id="PF22725"/>
    </source>
</evidence>
<dbReference type="Pfam" id="PF01408">
    <property type="entry name" value="GFO_IDH_MocA"/>
    <property type="match status" value="1"/>
</dbReference>
<accession>A0A399G6M2</accession>
<dbReference type="PANTHER" id="PTHR43818">
    <property type="entry name" value="BCDNA.GH03377"/>
    <property type="match status" value="1"/>
</dbReference>
<dbReference type="InterPro" id="IPR050463">
    <property type="entry name" value="Gfo/Idh/MocA_oxidrdct_glycsds"/>
</dbReference>
<dbReference type="AlphaFoldDB" id="A0A399G6M2"/>
<dbReference type="InterPro" id="IPR000683">
    <property type="entry name" value="Gfo/Idh/MocA-like_OxRdtase_N"/>
</dbReference>
<evidence type="ECO:0000256" key="1">
    <source>
        <dbReference type="ARBA" id="ARBA00023002"/>
    </source>
</evidence>
<dbReference type="SUPFAM" id="SSF51735">
    <property type="entry name" value="NAD(P)-binding Rossmann-fold domains"/>
    <property type="match status" value="1"/>
</dbReference>
<sequence>MSVSAPLSVAIVGTGMIGAVHVRAARDAGAQVTGVLGSSPERSEEYARRWGISRAHPDLDDLVAARPDVVHVCTPNASHHHYARALLEAGLHVICEKPLATGAAEAEELAAVAARTGLVAAVPFVYRYHPLVREIRARRIRGDFGDLNLVHGSYLQDWLLDPDTSSWRVSAAHGGPSRAFGDIGSHWCDLVEFVTGERFTEVIATTHTAYPTRPEPTGPSFSGATAGAARITVDTEDSVTAMFTTSGGIPVSTVVSQVAAGHKNRLWFELDGSRGSAAFDQENPEQIWLGTADGALTLRRGEGALSADQRRLTRVPAGHAQGYPDAFAAFLADSYAAVRGEAPEGLPTFDDGVRSARIVDAVLASARDRAWTAIP</sequence>
<dbReference type="KEGG" id="thao:NI17_007350"/>
<dbReference type="GO" id="GO:0000166">
    <property type="term" value="F:nucleotide binding"/>
    <property type="evidence" value="ECO:0007669"/>
    <property type="project" value="InterPro"/>
</dbReference>
<evidence type="ECO:0000313" key="4">
    <source>
        <dbReference type="EMBL" id="UOE20972.1"/>
    </source>
</evidence>
<dbReference type="Pfam" id="PF22725">
    <property type="entry name" value="GFO_IDH_MocA_C3"/>
    <property type="match status" value="1"/>
</dbReference>
<evidence type="ECO:0000313" key="5">
    <source>
        <dbReference type="Proteomes" id="UP000265719"/>
    </source>
</evidence>
<dbReference type="Gene3D" id="3.30.360.10">
    <property type="entry name" value="Dihydrodipicolinate Reductase, domain 2"/>
    <property type="match status" value="1"/>
</dbReference>
<dbReference type="GO" id="GO:0016491">
    <property type="term" value="F:oxidoreductase activity"/>
    <property type="evidence" value="ECO:0007669"/>
    <property type="project" value="UniProtKB-KW"/>
</dbReference>
<feature type="domain" description="Gfo/Idh/MocA-like oxidoreductase N-terminal" evidence="2">
    <location>
        <begin position="8"/>
        <end position="122"/>
    </location>
</feature>
<proteinExistence type="predicted"/>
<feature type="domain" description="GFO/IDH/MocA-like oxidoreductase" evidence="3">
    <location>
        <begin position="133"/>
        <end position="277"/>
    </location>
</feature>
<organism evidence="4 5">
    <name type="scientific">Thermobifida halotolerans</name>
    <dbReference type="NCBI Taxonomy" id="483545"/>
    <lineage>
        <taxon>Bacteria</taxon>
        <taxon>Bacillati</taxon>
        <taxon>Actinomycetota</taxon>
        <taxon>Actinomycetes</taxon>
        <taxon>Streptosporangiales</taxon>
        <taxon>Nocardiopsidaceae</taxon>
        <taxon>Thermobifida</taxon>
    </lineage>
</organism>
<dbReference type="OrthoDB" id="9792085at2"/>
<dbReference type="RefSeq" id="WP_068693183.1">
    <property type="nucleotide sequence ID" value="NZ_CP063196.1"/>
</dbReference>
<keyword evidence="5" id="KW-1185">Reference proteome</keyword>
<dbReference type="Gene3D" id="3.40.50.720">
    <property type="entry name" value="NAD(P)-binding Rossmann-like Domain"/>
    <property type="match status" value="1"/>
</dbReference>
<protein>
    <submittedName>
        <fullName evidence="4">Gfo/Idh/MocA family oxidoreductase</fullName>
    </submittedName>
</protein>
<dbReference type="SUPFAM" id="SSF55347">
    <property type="entry name" value="Glyceraldehyde-3-phosphate dehydrogenase-like, C-terminal domain"/>
    <property type="match status" value="1"/>
</dbReference>
<gene>
    <name evidence="4" type="ORF">NI17_007350</name>
</gene>